<feature type="region of interest" description="Disordered" evidence="3">
    <location>
        <begin position="1"/>
        <end position="41"/>
    </location>
</feature>
<sequence length="201" mass="21212">MADEPGVDNAPPEVPTPSKEDTAVGAPPALAEESGRPSAGRTSGAAIAAAVLSVAALALVALSGYFGYSHWQAERDAHERSEILDAARQGVVNLTTMNFEHADEDVQRVLDGAAGEFRDEFEARSKDLVAVMQEARVQSEGEVRQAAIESQSGDSADVIVAVAQKVSNAGGPAQEPRGQRMRVTVRLDDGRYKIVKAGFVQ</sequence>
<keyword evidence="4" id="KW-0812">Transmembrane</keyword>
<protein>
    <recommendedName>
        <fullName evidence="7">Mce-associated membrane protein</fullName>
    </recommendedName>
</protein>
<evidence type="ECO:0000256" key="2">
    <source>
        <dbReference type="ARBA" id="ARBA00023136"/>
    </source>
</evidence>
<keyword evidence="2 4" id="KW-0472">Membrane</keyword>
<evidence type="ECO:0000256" key="3">
    <source>
        <dbReference type="SAM" id="MobiDB-lite"/>
    </source>
</evidence>
<evidence type="ECO:0000256" key="4">
    <source>
        <dbReference type="SAM" id="Phobius"/>
    </source>
</evidence>
<keyword evidence="6" id="KW-1185">Reference proteome</keyword>
<comment type="subcellular location">
    <subcellularLocation>
        <location evidence="1">Membrane</location>
    </subcellularLocation>
</comment>
<evidence type="ECO:0000313" key="5">
    <source>
        <dbReference type="EMBL" id="MCQ4121328.1"/>
    </source>
</evidence>
<evidence type="ECO:0008006" key="7">
    <source>
        <dbReference type="Google" id="ProtNLM"/>
    </source>
</evidence>
<dbReference type="RefSeq" id="WP_255971759.1">
    <property type="nucleotide sequence ID" value="NZ_JANFQF010000017.1"/>
</dbReference>
<dbReference type="Proteomes" id="UP001524501">
    <property type="component" value="Unassembled WGS sequence"/>
</dbReference>
<dbReference type="PANTHER" id="PTHR37042:SF4">
    <property type="entry name" value="OUTER MEMBRANE PROTEIN RV1973"/>
    <property type="match status" value="1"/>
</dbReference>
<dbReference type="EMBL" id="JANFQF010000017">
    <property type="protein sequence ID" value="MCQ4121328.1"/>
    <property type="molecule type" value="Genomic_DNA"/>
</dbReference>
<reference evidence="5 6" key="1">
    <citation type="submission" date="2022-07" db="EMBL/GenBank/DDBJ databases">
        <title>Degradation activity of malathion, p-nitrophenol and potential low-temperature adaptation strategy of Rhodococcus sp. FXJ9.536.</title>
        <authorList>
            <person name="Huang J."/>
            <person name="Huang Y."/>
        </authorList>
    </citation>
    <scope>NUCLEOTIDE SEQUENCE [LARGE SCALE GENOMIC DNA]</scope>
    <source>
        <strain evidence="5 6">FXJ9.536</strain>
    </source>
</reference>
<dbReference type="PANTHER" id="PTHR37042">
    <property type="entry name" value="OUTER MEMBRANE PROTEIN RV1973"/>
    <property type="match status" value="1"/>
</dbReference>
<keyword evidence="4" id="KW-1133">Transmembrane helix</keyword>
<name>A0ABT1QGB6_9NOCA</name>
<feature type="transmembrane region" description="Helical" evidence="4">
    <location>
        <begin position="45"/>
        <end position="68"/>
    </location>
</feature>
<evidence type="ECO:0000313" key="6">
    <source>
        <dbReference type="Proteomes" id="UP001524501"/>
    </source>
</evidence>
<accession>A0ABT1QGB6</accession>
<comment type="caution">
    <text evidence="5">The sequence shown here is derived from an EMBL/GenBank/DDBJ whole genome shotgun (WGS) entry which is preliminary data.</text>
</comment>
<organism evidence="5 6">
    <name type="scientific">Rhodococcus tibetensis</name>
    <dbReference type="NCBI Taxonomy" id="2965064"/>
    <lineage>
        <taxon>Bacteria</taxon>
        <taxon>Bacillati</taxon>
        <taxon>Actinomycetota</taxon>
        <taxon>Actinomycetes</taxon>
        <taxon>Mycobacteriales</taxon>
        <taxon>Nocardiaceae</taxon>
        <taxon>Rhodococcus</taxon>
    </lineage>
</organism>
<proteinExistence type="predicted"/>
<gene>
    <name evidence="5" type="ORF">NOF53_19520</name>
</gene>
<evidence type="ECO:0000256" key="1">
    <source>
        <dbReference type="ARBA" id="ARBA00004370"/>
    </source>
</evidence>